<gene>
    <name evidence="5" type="primary">rplY</name>
    <name evidence="5" type="synonym">ctc</name>
    <name evidence="9" type="ORF">GCM10023333_07600</name>
</gene>
<proteinExistence type="inferred from homology"/>
<evidence type="ECO:0000259" key="7">
    <source>
        <dbReference type="Pfam" id="PF01386"/>
    </source>
</evidence>
<dbReference type="PANTHER" id="PTHR33284:SF1">
    <property type="entry name" value="RIBOSOMAL PROTEIN L25_GLN-TRNA SYNTHETASE, ANTI-CODON-BINDING DOMAIN-CONTAINING PROTEIN"/>
    <property type="match status" value="1"/>
</dbReference>
<dbReference type="InterPro" id="IPR020930">
    <property type="entry name" value="Ribosomal_uL5_bac-type"/>
</dbReference>
<evidence type="ECO:0000256" key="2">
    <source>
        <dbReference type="ARBA" id="ARBA00022884"/>
    </source>
</evidence>
<dbReference type="NCBIfam" id="NF004612">
    <property type="entry name" value="PRK05943.1"/>
    <property type="match status" value="1"/>
</dbReference>
<sequence>MSDFNFDAQIRTEIGTGASRRLRHAGLVPAVLYGADKEPVSLTLDHNKINKAQENEAFYSHVLTLNIDGNSEEVIVKAVQRHPFKPKLMHLDFQRIVRGTAMNASVPLHFINEEDSVGARAGGTVMHLLNEVEVRCLPKDLPEYIEIDILALEAGQSLHLHDITLPQGVELVALSKGEDSQDLSVVTIKPAKGASEDDDAEGADSETTEE</sequence>
<dbReference type="InterPro" id="IPR011035">
    <property type="entry name" value="Ribosomal_bL25/Gln-tRNA_synth"/>
</dbReference>
<dbReference type="InterPro" id="IPR029751">
    <property type="entry name" value="Ribosomal_L25_dom"/>
</dbReference>
<dbReference type="PANTHER" id="PTHR33284">
    <property type="entry name" value="RIBOSOMAL PROTEIN L25/GLN-TRNA SYNTHETASE, ANTI-CODON-BINDING DOMAIN-CONTAINING PROTEIN"/>
    <property type="match status" value="1"/>
</dbReference>
<feature type="region of interest" description="Disordered" evidence="6">
    <location>
        <begin position="187"/>
        <end position="210"/>
    </location>
</feature>
<dbReference type="Proteomes" id="UP001499988">
    <property type="component" value="Unassembled WGS sequence"/>
</dbReference>
<reference evidence="10" key="1">
    <citation type="journal article" date="2019" name="Int. J. Syst. Evol. Microbiol.">
        <title>The Global Catalogue of Microorganisms (GCM) 10K type strain sequencing project: providing services to taxonomists for standard genome sequencing and annotation.</title>
        <authorList>
            <consortium name="The Broad Institute Genomics Platform"/>
            <consortium name="The Broad Institute Genome Sequencing Center for Infectious Disease"/>
            <person name="Wu L."/>
            <person name="Ma J."/>
        </authorList>
    </citation>
    <scope>NUCLEOTIDE SEQUENCE [LARGE SCALE GENOMIC DNA]</scope>
    <source>
        <strain evidence="10">JCM 18401</strain>
    </source>
</reference>
<keyword evidence="3 5" id="KW-0689">Ribosomal protein</keyword>
<dbReference type="InterPro" id="IPR020055">
    <property type="entry name" value="Ribosomal_bL25_short"/>
</dbReference>
<evidence type="ECO:0000256" key="4">
    <source>
        <dbReference type="ARBA" id="ARBA00023274"/>
    </source>
</evidence>
<dbReference type="HAMAP" id="MF_01334">
    <property type="entry name" value="Ribosomal_bL25_CTC"/>
    <property type="match status" value="1"/>
</dbReference>
<comment type="subunit">
    <text evidence="5">Part of the 50S ribosomal subunit; part of the 5S rRNA/L5/L18/L25 subcomplex. Contacts the 5S rRNA. Binds to the 5S rRNA independently of L5 and L18.</text>
</comment>
<dbReference type="Pfam" id="PF14693">
    <property type="entry name" value="Ribosomal_TL5_C"/>
    <property type="match status" value="1"/>
</dbReference>
<dbReference type="InterPro" id="IPR037121">
    <property type="entry name" value="Ribosomal_bL25_C"/>
</dbReference>
<evidence type="ECO:0000256" key="6">
    <source>
        <dbReference type="SAM" id="MobiDB-lite"/>
    </source>
</evidence>
<evidence type="ECO:0000313" key="10">
    <source>
        <dbReference type="Proteomes" id="UP001499988"/>
    </source>
</evidence>
<dbReference type="RefSeq" id="WP_345333580.1">
    <property type="nucleotide sequence ID" value="NZ_BAABJZ010000008.1"/>
</dbReference>
<dbReference type="CDD" id="cd00495">
    <property type="entry name" value="Ribosomal_L25_TL5_CTC"/>
    <property type="match status" value="1"/>
</dbReference>
<dbReference type="EMBL" id="BAABJZ010000008">
    <property type="protein sequence ID" value="GAA4876783.1"/>
    <property type="molecule type" value="Genomic_DNA"/>
</dbReference>
<dbReference type="NCBIfam" id="NF004128">
    <property type="entry name" value="PRK05618.1-2"/>
    <property type="match status" value="1"/>
</dbReference>
<comment type="caution">
    <text evidence="9">The sequence shown here is derived from an EMBL/GenBank/DDBJ whole genome shotgun (WGS) entry which is preliminary data.</text>
</comment>
<comment type="function">
    <text evidence="5">This is one of the proteins that binds to the 5S RNA in the ribosome where it forms part of the central protuberance.</text>
</comment>
<keyword evidence="10" id="KW-1185">Reference proteome</keyword>
<dbReference type="GO" id="GO:0005840">
    <property type="term" value="C:ribosome"/>
    <property type="evidence" value="ECO:0007669"/>
    <property type="project" value="UniProtKB-KW"/>
</dbReference>
<evidence type="ECO:0000256" key="1">
    <source>
        <dbReference type="ARBA" id="ARBA00022730"/>
    </source>
</evidence>
<dbReference type="InterPro" id="IPR001021">
    <property type="entry name" value="Ribosomal_bL25_long"/>
</dbReference>
<evidence type="ECO:0000256" key="3">
    <source>
        <dbReference type="ARBA" id="ARBA00022980"/>
    </source>
</evidence>
<dbReference type="NCBIfam" id="TIGR00731">
    <property type="entry name" value="bL25_bact_ctc"/>
    <property type="match status" value="1"/>
</dbReference>
<organism evidence="9 10">
    <name type="scientific">Ferrimonas pelagia</name>
    <dbReference type="NCBI Taxonomy" id="1177826"/>
    <lineage>
        <taxon>Bacteria</taxon>
        <taxon>Pseudomonadati</taxon>
        <taxon>Pseudomonadota</taxon>
        <taxon>Gammaproteobacteria</taxon>
        <taxon>Alteromonadales</taxon>
        <taxon>Ferrimonadaceae</taxon>
        <taxon>Ferrimonas</taxon>
    </lineage>
</organism>
<comment type="similarity">
    <text evidence="5">Belongs to the bacterial ribosomal protein bL25 family. CTC subfamily.</text>
</comment>
<dbReference type="InterPro" id="IPR020057">
    <property type="entry name" value="Ribosomal_bL25_b-dom"/>
</dbReference>
<dbReference type="Gene3D" id="2.170.120.20">
    <property type="entry name" value="Ribosomal protein L25, beta domain"/>
    <property type="match status" value="1"/>
</dbReference>
<feature type="domain" description="Large ribosomal subunit protein bL25 L25" evidence="7">
    <location>
        <begin position="8"/>
        <end position="93"/>
    </location>
</feature>
<dbReference type="Pfam" id="PF01386">
    <property type="entry name" value="Ribosomal_L25p"/>
    <property type="match status" value="1"/>
</dbReference>
<evidence type="ECO:0000259" key="8">
    <source>
        <dbReference type="Pfam" id="PF14693"/>
    </source>
</evidence>
<feature type="compositionally biased region" description="Acidic residues" evidence="6">
    <location>
        <begin position="196"/>
        <end position="210"/>
    </location>
</feature>
<dbReference type="SUPFAM" id="SSF50715">
    <property type="entry name" value="Ribosomal protein L25-like"/>
    <property type="match status" value="1"/>
</dbReference>
<accession>A0ABP9EF99</accession>
<keyword evidence="1 5" id="KW-0699">rRNA-binding</keyword>
<keyword evidence="4 5" id="KW-0687">Ribonucleoprotein</keyword>
<dbReference type="HAMAP" id="MF_01336">
    <property type="entry name" value="Ribosomal_bL25"/>
    <property type="match status" value="1"/>
</dbReference>
<dbReference type="NCBIfam" id="NF004130">
    <property type="entry name" value="PRK05618.1-5"/>
    <property type="match status" value="1"/>
</dbReference>
<dbReference type="Gene3D" id="2.40.240.10">
    <property type="entry name" value="Ribosomal Protein L25, Chain P"/>
    <property type="match status" value="1"/>
</dbReference>
<keyword evidence="2 5" id="KW-0694">RNA-binding</keyword>
<dbReference type="InterPro" id="IPR020056">
    <property type="entry name" value="Rbsml_bL25/Gln-tRNA_synth_N"/>
</dbReference>
<evidence type="ECO:0000256" key="5">
    <source>
        <dbReference type="HAMAP-Rule" id="MF_01334"/>
    </source>
</evidence>
<name>A0ABP9EF99_9GAMM</name>
<evidence type="ECO:0000313" key="9">
    <source>
        <dbReference type="EMBL" id="GAA4876783.1"/>
    </source>
</evidence>
<protein>
    <recommendedName>
        <fullName evidence="5">Large ribosomal subunit protein bL25</fullName>
    </recommendedName>
    <alternativeName>
        <fullName evidence="5">General stress protein CTC</fullName>
    </alternativeName>
</protein>
<feature type="domain" description="Large ribosomal subunit protein bL25 beta" evidence="8">
    <location>
        <begin position="102"/>
        <end position="191"/>
    </location>
</feature>